<reference evidence="1" key="1">
    <citation type="submission" date="2020-08" db="EMBL/GenBank/DDBJ databases">
        <title>Genomic Encyclopedia of Type Strains, Phase IV (KMG-V): Genome sequencing to study the core and pangenomes of soil and plant-associated prokaryotes.</title>
        <authorList>
            <person name="Whitman W."/>
        </authorList>
    </citation>
    <scope>NUCLEOTIDE SEQUENCE [LARGE SCALE GENOMIC DNA]</scope>
    <source>
        <strain evidence="1">M8UP27</strain>
    </source>
</reference>
<keyword evidence="2" id="KW-1185">Reference proteome</keyword>
<protein>
    <submittedName>
        <fullName evidence="1">Uncharacterized protein</fullName>
    </submittedName>
</protein>
<evidence type="ECO:0000313" key="1">
    <source>
        <dbReference type="EMBL" id="MBB5319496.1"/>
    </source>
</evidence>
<accession>A0A7W8MSZ5</accession>
<dbReference type="AlphaFoldDB" id="A0A7W8MSZ5"/>
<proteinExistence type="predicted"/>
<sequence>MARKARYEQVCSFRDTIDLPNVISNLNMRHSSTKNGLGGWIYLAHEGCFEAGLLKTNLEPPNAGEQAYRFEPSFSHDRAWEL</sequence>
<evidence type="ECO:0000313" key="2">
    <source>
        <dbReference type="Proteomes" id="UP000568106"/>
    </source>
</evidence>
<dbReference type="EMBL" id="JACHDY010000010">
    <property type="protein sequence ID" value="MBB5319496.1"/>
    <property type="molecule type" value="Genomic_DNA"/>
</dbReference>
<organism evidence="1 2">
    <name type="scientific">Tunturiibacter empetritectus</name>
    <dbReference type="NCBI Taxonomy" id="3069691"/>
    <lineage>
        <taxon>Bacteria</taxon>
        <taxon>Pseudomonadati</taxon>
        <taxon>Acidobacteriota</taxon>
        <taxon>Terriglobia</taxon>
        <taxon>Terriglobales</taxon>
        <taxon>Acidobacteriaceae</taxon>
        <taxon>Tunturiibacter</taxon>
    </lineage>
</organism>
<comment type="caution">
    <text evidence="1">The sequence shown here is derived from an EMBL/GenBank/DDBJ whole genome shotgun (WGS) entry which is preliminary data.</text>
</comment>
<name>A0A7W8MSZ5_9BACT</name>
<dbReference type="Proteomes" id="UP000568106">
    <property type="component" value="Unassembled WGS sequence"/>
</dbReference>
<gene>
    <name evidence="1" type="ORF">HDF09_004205</name>
</gene>